<dbReference type="AlphaFoldDB" id="A0A5C3LGE8"/>
<dbReference type="EMBL" id="ML214122">
    <property type="protein sequence ID" value="TFK30976.1"/>
    <property type="molecule type" value="Genomic_DNA"/>
</dbReference>
<keyword evidence="2" id="KW-1185">Reference proteome</keyword>
<name>A0A5C3LGE8_9AGAR</name>
<protein>
    <submittedName>
        <fullName evidence="1">Uncharacterized protein</fullName>
    </submittedName>
</protein>
<sequence>MPLPPQCALSLDNVEGEGSILLNAEFPAHTLEEQKALTEKRLLEVMNYVRKPDNGTMCLFDAEEFVVRMLKSALGFVLVGDFITAQLFYALGYAPHALDIAFQEDPPHLHRFTHTFGVNTPISTPGAFDPPLPTNAAGTPPIVLTSSY</sequence>
<dbReference type="Proteomes" id="UP000308652">
    <property type="component" value="Unassembled WGS sequence"/>
</dbReference>
<proteinExistence type="predicted"/>
<reference evidence="1 2" key="1">
    <citation type="journal article" date="2019" name="Nat. Ecol. Evol.">
        <title>Megaphylogeny resolves global patterns of mushroom evolution.</title>
        <authorList>
            <person name="Varga T."/>
            <person name="Krizsan K."/>
            <person name="Foldi C."/>
            <person name="Dima B."/>
            <person name="Sanchez-Garcia M."/>
            <person name="Sanchez-Ramirez S."/>
            <person name="Szollosi G.J."/>
            <person name="Szarkandi J.G."/>
            <person name="Papp V."/>
            <person name="Albert L."/>
            <person name="Andreopoulos W."/>
            <person name="Angelini C."/>
            <person name="Antonin V."/>
            <person name="Barry K.W."/>
            <person name="Bougher N.L."/>
            <person name="Buchanan P."/>
            <person name="Buyck B."/>
            <person name="Bense V."/>
            <person name="Catcheside P."/>
            <person name="Chovatia M."/>
            <person name="Cooper J."/>
            <person name="Damon W."/>
            <person name="Desjardin D."/>
            <person name="Finy P."/>
            <person name="Geml J."/>
            <person name="Haridas S."/>
            <person name="Hughes K."/>
            <person name="Justo A."/>
            <person name="Karasinski D."/>
            <person name="Kautmanova I."/>
            <person name="Kiss B."/>
            <person name="Kocsube S."/>
            <person name="Kotiranta H."/>
            <person name="LaButti K.M."/>
            <person name="Lechner B.E."/>
            <person name="Liimatainen K."/>
            <person name="Lipzen A."/>
            <person name="Lukacs Z."/>
            <person name="Mihaltcheva S."/>
            <person name="Morgado L.N."/>
            <person name="Niskanen T."/>
            <person name="Noordeloos M.E."/>
            <person name="Ohm R.A."/>
            <person name="Ortiz-Santana B."/>
            <person name="Ovrebo C."/>
            <person name="Racz N."/>
            <person name="Riley R."/>
            <person name="Savchenko A."/>
            <person name="Shiryaev A."/>
            <person name="Soop K."/>
            <person name="Spirin V."/>
            <person name="Szebenyi C."/>
            <person name="Tomsovsky M."/>
            <person name="Tulloss R.E."/>
            <person name="Uehling J."/>
            <person name="Grigoriev I.V."/>
            <person name="Vagvolgyi C."/>
            <person name="Papp T."/>
            <person name="Martin F.M."/>
            <person name="Miettinen O."/>
            <person name="Hibbett D.S."/>
            <person name="Nagy L.G."/>
        </authorList>
    </citation>
    <scope>NUCLEOTIDE SEQUENCE [LARGE SCALE GENOMIC DNA]</scope>
    <source>
        <strain evidence="1 2">CBS 166.37</strain>
    </source>
</reference>
<organism evidence="1 2">
    <name type="scientific">Crucibulum laeve</name>
    <dbReference type="NCBI Taxonomy" id="68775"/>
    <lineage>
        <taxon>Eukaryota</taxon>
        <taxon>Fungi</taxon>
        <taxon>Dikarya</taxon>
        <taxon>Basidiomycota</taxon>
        <taxon>Agaricomycotina</taxon>
        <taxon>Agaricomycetes</taxon>
        <taxon>Agaricomycetidae</taxon>
        <taxon>Agaricales</taxon>
        <taxon>Agaricineae</taxon>
        <taxon>Nidulariaceae</taxon>
        <taxon>Crucibulum</taxon>
    </lineage>
</organism>
<dbReference type="OrthoDB" id="3114389at2759"/>
<accession>A0A5C3LGE8</accession>
<evidence type="ECO:0000313" key="2">
    <source>
        <dbReference type="Proteomes" id="UP000308652"/>
    </source>
</evidence>
<evidence type="ECO:0000313" key="1">
    <source>
        <dbReference type="EMBL" id="TFK30976.1"/>
    </source>
</evidence>
<gene>
    <name evidence="1" type="ORF">BDQ12DRAFT_730098</name>
</gene>